<dbReference type="SMART" id="SM00724">
    <property type="entry name" value="TLC"/>
    <property type="match status" value="1"/>
</dbReference>
<keyword evidence="4 5" id="KW-0472">Membrane</keyword>
<dbReference type="PANTHER" id="PTHR13439">
    <property type="entry name" value="CT120 PROTEIN"/>
    <property type="match status" value="1"/>
</dbReference>
<protein>
    <recommendedName>
        <fullName evidence="7">TLC domain-containing protein</fullName>
    </recommendedName>
</protein>
<dbReference type="GeneID" id="85225883"/>
<dbReference type="Proteomes" id="UP001217754">
    <property type="component" value="Chromosome 3"/>
</dbReference>
<evidence type="ECO:0000256" key="6">
    <source>
        <dbReference type="SAM" id="Phobius"/>
    </source>
</evidence>
<dbReference type="RefSeq" id="XP_060122158.1">
    <property type="nucleotide sequence ID" value="XM_060266175.1"/>
</dbReference>
<evidence type="ECO:0000256" key="4">
    <source>
        <dbReference type="ARBA" id="ARBA00023136"/>
    </source>
</evidence>
<keyword evidence="3 6" id="KW-1133">Transmembrane helix</keyword>
<evidence type="ECO:0000256" key="2">
    <source>
        <dbReference type="ARBA" id="ARBA00022692"/>
    </source>
</evidence>
<sequence>MNSVHLSDKLRIWTTPYCEQLGLPYFPNHVATVIRSLLLWYSVQLLSAGVSPILFPKTMRAMSARKRVQWDMHFVSLIHSSIISPLALYFWLNVDESKTDLVWGYDYTVGEMYAVSLGYFMWDVIQSARFESLQFVVHGALAMTAAVFVYHPFLMFDGLGILIWEASTPFLNIHWFFDKLGKTGSRAQLINAFFLLGTYISVRLVLGVVISYRLISSVWTPSHLLAHPVPLSYKLFYTIGLMVLNTLNYYWFSKMVKAVQKRFAPKEKAT</sequence>
<evidence type="ECO:0000256" key="3">
    <source>
        <dbReference type="ARBA" id="ARBA00022989"/>
    </source>
</evidence>
<evidence type="ECO:0000259" key="7">
    <source>
        <dbReference type="PROSITE" id="PS50922"/>
    </source>
</evidence>
<feature type="transmembrane region" description="Helical" evidence="6">
    <location>
        <begin position="74"/>
        <end position="92"/>
    </location>
</feature>
<name>A0AAF0EY88_9BASI</name>
<dbReference type="GO" id="GO:0005783">
    <property type="term" value="C:endoplasmic reticulum"/>
    <property type="evidence" value="ECO:0007669"/>
    <property type="project" value="TreeGrafter"/>
</dbReference>
<evidence type="ECO:0000313" key="8">
    <source>
        <dbReference type="EMBL" id="WFD39261.1"/>
    </source>
</evidence>
<evidence type="ECO:0000256" key="1">
    <source>
        <dbReference type="ARBA" id="ARBA00004141"/>
    </source>
</evidence>
<proteinExistence type="predicted"/>
<feature type="transmembrane region" description="Helical" evidence="6">
    <location>
        <begin position="235"/>
        <end position="252"/>
    </location>
</feature>
<keyword evidence="9" id="KW-1185">Reference proteome</keyword>
<dbReference type="PANTHER" id="PTHR13439:SF0">
    <property type="entry name" value="TOPOISOMERASE I DAMAGE AFFECTED PROTEIN 4"/>
    <property type="match status" value="1"/>
</dbReference>
<reference evidence="8" key="1">
    <citation type="submission" date="2023-03" db="EMBL/GenBank/DDBJ databases">
        <title>Mating type loci evolution in Malassezia.</title>
        <authorList>
            <person name="Coelho M.A."/>
        </authorList>
    </citation>
    <scope>NUCLEOTIDE SEQUENCE</scope>
    <source>
        <strain evidence="8">CBS 9431</strain>
    </source>
</reference>
<dbReference type="GO" id="GO:0016020">
    <property type="term" value="C:membrane"/>
    <property type="evidence" value="ECO:0007669"/>
    <property type="project" value="UniProtKB-SubCell"/>
</dbReference>
<feature type="transmembrane region" description="Helical" evidence="6">
    <location>
        <begin position="159"/>
        <end position="177"/>
    </location>
</feature>
<dbReference type="InterPro" id="IPR050846">
    <property type="entry name" value="TLCD"/>
</dbReference>
<organism evidence="8 9">
    <name type="scientific">Malassezia japonica</name>
    <dbReference type="NCBI Taxonomy" id="223818"/>
    <lineage>
        <taxon>Eukaryota</taxon>
        <taxon>Fungi</taxon>
        <taxon>Dikarya</taxon>
        <taxon>Basidiomycota</taxon>
        <taxon>Ustilaginomycotina</taxon>
        <taxon>Malasseziomycetes</taxon>
        <taxon>Malasseziales</taxon>
        <taxon>Malasseziaceae</taxon>
        <taxon>Malassezia</taxon>
    </lineage>
</organism>
<feature type="transmembrane region" description="Helical" evidence="6">
    <location>
        <begin position="33"/>
        <end position="54"/>
    </location>
</feature>
<comment type="subcellular location">
    <subcellularLocation>
        <location evidence="1">Membrane</location>
        <topology evidence="1">Multi-pass membrane protein</topology>
    </subcellularLocation>
</comment>
<feature type="transmembrane region" description="Helical" evidence="6">
    <location>
        <begin position="134"/>
        <end position="153"/>
    </location>
</feature>
<dbReference type="PROSITE" id="PS50922">
    <property type="entry name" value="TLC"/>
    <property type="match status" value="1"/>
</dbReference>
<dbReference type="EMBL" id="CP119960">
    <property type="protein sequence ID" value="WFD39261.1"/>
    <property type="molecule type" value="Genomic_DNA"/>
</dbReference>
<feature type="transmembrane region" description="Helical" evidence="6">
    <location>
        <begin position="104"/>
        <end position="122"/>
    </location>
</feature>
<keyword evidence="2 5" id="KW-0812">Transmembrane</keyword>
<dbReference type="Pfam" id="PF03798">
    <property type="entry name" value="TRAM_LAG1_CLN8"/>
    <property type="match status" value="1"/>
</dbReference>
<accession>A0AAF0EY88</accession>
<dbReference type="InterPro" id="IPR006634">
    <property type="entry name" value="TLC-dom"/>
</dbReference>
<dbReference type="GO" id="GO:0055088">
    <property type="term" value="P:lipid homeostasis"/>
    <property type="evidence" value="ECO:0007669"/>
    <property type="project" value="TreeGrafter"/>
</dbReference>
<gene>
    <name evidence="8" type="ORF">MJAP1_002232</name>
</gene>
<feature type="domain" description="TLC" evidence="7">
    <location>
        <begin position="65"/>
        <end position="264"/>
    </location>
</feature>
<evidence type="ECO:0000313" key="9">
    <source>
        <dbReference type="Proteomes" id="UP001217754"/>
    </source>
</evidence>
<dbReference type="AlphaFoldDB" id="A0AAF0EY88"/>
<evidence type="ECO:0000256" key="5">
    <source>
        <dbReference type="PROSITE-ProRule" id="PRU00205"/>
    </source>
</evidence>
<feature type="transmembrane region" description="Helical" evidence="6">
    <location>
        <begin position="189"/>
        <end position="215"/>
    </location>
</feature>